<dbReference type="EMBL" id="CAJZBQ010000050">
    <property type="protein sequence ID" value="CAG9329922.1"/>
    <property type="molecule type" value="Genomic_DNA"/>
</dbReference>
<accession>A0AAU9JZA8</accession>
<dbReference type="SUPFAM" id="SSF56300">
    <property type="entry name" value="Metallo-dependent phosphatases"/>
    <property type="match status" value="1"/>
</dbReference>
<keyword evidence="6" id="KW-1185">Reference proteome</keyword>
<name>A0AAU9JZA8_9CILI</name>
<dbReference type="Proteomes" id="UP001162131">
    <property type="component" value="Unassembled WGS sequence"/>
</dbReference>
<feature type="transmembrane region" description="Helical" evidence="3">
    <location>
        <begin position="6"/>
        <end position="29"/>
    </location>
</feature>
<dbReference type="AlphaFoldDB" id="A0AAU9JZA8"/>
<evidence type="ECO:0000313" key="5">
    <source>
        <dbReference type="EMBL" id="CAG9329922.1"/>
    </source>
</evidence>
<dbReference type="InterPro" id="IPR029052">
    <property type="entry name" value="Metallo-depent_PP-like"/>
</dbReference>
<evidence type="ECO:0000256" key="2">
    <source>
        <dbReference type="ARBA" id="ARBA00022801"/>
    </source>
</evidence>
<gene>
    <name evidence="5" type="ORF">BSTOLATCC_MIC50038</name>
</gene>
<keyword evidence="3" id="KW-0812">Transmembrane</keyword>
<keyword evidence="1" id="KW-0732">Signal</keyword>
<dbReference type="Pfam" id="PF00149">
    <property type="entry name" value="Metallophos"/>
    <property type="match status" value="1"/>
</dbReference>
<protein>
    <recommendedName>
        <fullName evidence="4">Calcineurin-like phosphoesterase domain-containing protein</fullName>
    </recommendedName>
</protein>
<proteinExistence type="predicted"/>
<dbReference type="InterPro" id="IPR051558">
    <property type="entry name" value="Metallophosphoesterase_PAP"/>
</dbReference>
<dbReference type="InterPro" id="IPR004843">
    <property type="entry name" value="Calcineurin-like_PHP"/>
</dbReference>
<sequence length="370" mass="42698">MSAKEVWVLLSIYSLIVAAFIVVIVSSASSQSKTTKLEKFELVAGQPLRFHLLGDFGELDPYEKIYNEYPVQVVAQRMVANAYVRPISMIITTGDNRYPKPDSKFDQVIYKYLYHIFNKGGLQSKPWFLVLGNHDCSSNPQYEIDATSLYPMWHLPRKFYNFTIEIDNKYLAAFIFMNGCSLAHDINKVGDLEQYEWLEKILKDLNRNPRVKWILVNIHEPPFSAGIHHGDNEPIKKFILPLLFKYNVDILMTGHEHNMQYFISRYSNDTMPPYEPLPNSTFNCSKEEFVPYNRESFWIKGQGLHEIVQGAGGAELYELCPNKTTEMADLVYGNVQFGFSEVYIDSTMISVDYYAIDEGDPVYSLKIYAK</sequence>
<evidence type="ECO:0000256" key="3">
    <source>
        <dbReference type="SAM" id="Phobius"/>
    </source>
</evidence>
<dbReference type="Gene3D" id="3.60.21.10">
    <property type="match status" value="1"/>
</dbReference>
<dbReference type="PANTHER" id="PTHR10161:SF14">
    <property type="entry name" value="TARTRATE-RESISTANT ACID PHOSPHATASE TYPE 5"/>
    <property type="match status" value="1"/>
</dbReference>
<dbReference type="PANTHER" id="PTHR10161">
    <property type="entry name" value="TARTRATE-RESISTANT ACID PHOSPHATASE TYPE 5"/>
    <property type="match status" value="1"/>
</dbReference>
<comment type="caution">
    <text evidence="5">The sequence shown here is derived from an EMBL/GenBank/DDBJ whole genome shotgun (WGS) entry which is preliminary data.</text>
</comment>
<evidence type="ECO:0000259" key="4">
    <source>
        <dbReference type="Pfam" id="PF00149"/>
    </source>
</evidence>
<keyword evidence="3" id="KW-0472">Membrane</keyword>
<evidence type="ECO:0000313" key="6">
    <source>
        <dbReference type="Proteomes" id="UP001162131"/>
    </source>
</evidence>
<keyword evidence="2" id="KW-0378">Hydrolase</keyword>
<dbReference type="GO" id="GO:0016787">
    <property type="term" value="F:hydrolase activity"/>
    <property type="evidence" value="ECO:0007669"/>
    <property type="project" value="UniProtKB-KW"/>
</dbReference>
<organism evidence="5 6">
    <name type="scientific">Blepharisma stoltei</name>
    <dbReference type="NCBI Taxonomy" id="1481888"/>
    <lineage>
        <taxon>Eukaryota</taxon>
        <taxon>Sar</taxon>
        <taxon>Alveolata</taxon>
        <taxon>Ciliophora</taxon>
        <taxon>Postciliodesmatophora</taxon>
        <taxon>Heterotrichea</taxon>
        <taxon>Heterotrichida</taxon>
        <taxon>Blepharismidae</taxon>
        <taxon>Blepharisma</taxon>
    </lineage>
</organism>
<evidence type="ECO:0000256" key="1">
    <source>
        <dbReference type="ARBA" id="ARBA00022729"/>
    </source>
</evidence>
<feature type="domain" description="Calcineurin-like phosphoesterase" evidence="4">
    <location>
        <begin position="86"/>
        <end position="258"/>
    </location>
</feature>
<reference evidence="5" key="1">
    <citation type="submission" date="2021-09" db="EMBL/GenBank/DDBJ databases">
        <authorList>
            <consortium name="AG Swart"/>
            <person name="Singh M."/>
            <person name="Singh A."/>
            <person name="Seah K."/>
            <person name="Emmerich C."/>
        </authorList>
    </citation>
    <scope>NUCLEOTIDE SEQUENCE</scope>
    <source>
        <strain evidence="5">ATCC30299</strain>
    </source>
</reference>
<keyword evidence="3" id="KW-1133">Transmembrane helix</keyword>